<protein>
    <submittedName>
        <fullName evidence="1">Uncharacterized protein</fullName>
    </submittedName>
</protein>
<sequence length="68" mass="8009">MPPVPPRRGLGRGARRLAPFALEAWRRWQALSPEEKERYRAMARRYADRGRGIGRGAVDRARDRRRPR</sequence>
<evidence type="ECO:0000313" key="1">
    <source>
        <dbReference type="EMBL" id="CAA9513199.1"/>
    </source>
</evidence>
<proteinExistence type="predicted"/>
<dbReference type="AlphaFoldDB" id="A0A6J4T4Y2"/>
<gene>
    <name evidence="1" type="ORF">AVDCRST_MAG45-2033</name>
</gene>
<dbReference type="SUPFAM" id="SSF47095">
    <property type="entry name" value="HMG-box"/>
    <property type="match status" value="1"/>
</dbReference>
<organism evidence="1">
    <name type="scientific">uncultured Solirubrobacterales bacterium</name>
    <dbReference type="NCBI Taxonomy" id="768556"/>
    <lineage>
        <taxon>Bacteria</taxon>
        <taxon>Bacillati</taxon>
        <taxon>Actinomycetota</taxon>
        <taxon>Thermoleophilia</taxon>
        <taxon>Solirubrobacterales</taxon>
        <taxon>environmental samples</taxon>
    </lineage>
</organism>
<dbReference type="EMBL" id="CADCVU010000173">
    <property type="protein sequence ID" value="CAA9513199.1"/>
    <property type="molecule type" value="Genomic_DNA"/>
</dbReference>
<name>A0A6J4T4Y2_9ACTN</name>
<reference evidence="1" key="1">
    <citation type="submission" date="2020-02" db="EMBL/GenBank/DDBJ databases">
        <authorList>
            <person name="Meier V. D."/>
        </authorList>
    </citation>
    <scope>NUCLEOTIDE SEQUENCE</scope>
    <source>
        <strain evidence="1">AVDCRST_MAG45</strain>
    </source>
</reference>
<dbReference type="InterPro" id="IPR036910">
    <property type="entry name" value="HMG_box_dom_sf"/>
</dbReference>
<accession>A0A6J4T4Y2</accession>